<dbReference type="InterPro" id="IPR001270">
    <property type="entry name" value="ClpA/B"/>
</dbReference>
<dbReference type="GO" id="GO:0006261">
    <property type="term" value="P:DNA-templated DNA replication"/>
    <property type="evidence" value="ECO:0007669"/>
    <property type="project" value="TreeGrafter"/>
</dbReference>
<gene>
    <name evidence="8" type="primary">dnaX</name>
    <name evidence="11" type="ORF">SY1_21000</name>
</gene>
<dbReference type="EC" id="2.7.7.7" evidence="8"/>
<name>A0AB94IYK8_9BACT</name>
<keyword evidence="8" id="KW-0548">Nucleotidyltransferase</keyword>
<feature type="compositionally biased region" description="Basic and acidic residues" evidence="9">
    <location>
        <begin position="364"/>
        <end position="388"/>
    </location>
</feature>
<dbReference type="SMART" id="SM00382">
    <property type="entry name" value="AAA"/>
    <property type="match status" value="1"/>
</dbReference>
<sequence>MHALENSRIGHAYLFSGPRGCGKTSIARILAKALNCRAPLGVEPCGSCVNCMAITAGSSPDVVEIDGASNNSVDEVRQLKSQVPLVPFASKYKVYIIDEVHMLSAAAFNALLKTLEEPPSYVVFILATTEPYKVPVTIRSRCQHIPFHSIGARKIFEHLTHVCEWERTAAQPEALWEVARQADGALRDALSMLEQIINRAAGEVTLEDVESALGAGSRPAVERWLSALKGEGSSSYVEFTKMMEGGSPQHVFEELFSLVKNLWLAVRWPNVTRELDVSEQEKKFLAEEAPRWSAEELRTLLEAVANLLVQVRLGVRIDILTGLLMLELSRILEPDGAATRRPQGTASPSPQPLSAGPAAEPVEEPAKGEEERVPIPQPPDERGTDRAEGPLNADWKPASKEAFVKLMAAARQADFVLYCALLDADMKQSGSSVLLDMRDRYPYETLCLERWRSGLLELLEGAADGVFLRYRDEVFACAGGGPRVEEAAGAGRKGAVPQPQEKEETQHPTSPEEEARRPVHPVENASLKDERLSSDLPFDGLVHDLSVLMKGEVVLVRREADEAARERMEEAGEDDE</sequence>
<protein>
    <recommendedName>
        <fullName evidence="8">DNA polymerase III subunit gamma/tau</fullName>
        <ecNumber evidence="8">2.7.7.7</ecNumber>
    </recommendedName>
</protein>
<keyword evidence="8" id="KW-0808">Transferase</keyword>
<dbReference type="InterPro" id="IPR050238">
    <property type="entry name" value="DNA_Rep/Repair_Clamp_Loader"/>
</dbReference>
<accession>A0AB94IYK8</accession>
<dbReference type="GO" id="GO:0005524">
    <property type="term" value="F:ATP binding"/>
    <property type="evidence" value="ECO:0007669"/>
    <property type="project" value="UniProtKB-KW"/>
</dbReference>
<feature type="region of interest" description="Disordered" evidence="9">
    <location>
        <begin position="486"/>
        <end position="533"/>
    </location>
</feature>
<comment type="catalytic activity">
    <reaction evidence="7 8">
        <text>DNA(n) + a 2'-deoxyribonucleoside 5'-triphosphate = DNA(n+1) + diphosphate</text>
        <dbReference type="Rhea" id="RHEA:22508"/>
        <dbReference type="Rhea" id="RHEA-COMP:17339"/>
        <dbReference type="Rhea" id="RHEA-COMP:17340"/>
        <dbReference type="ChEBI" id="CHEBI:33019"/>
        <dbReference type="ChEBI" id="CHEBI:61560"/>
        <dbReference type="ChEBI" id="CHEBI:173112"/>
        <dbReference type="EC" id="2.7.7.7"/>
    </reaction>
</comment>
<dbReference type="CDD" id="cd18137">
    <property type="entry name" value="HLD_clamp_pol_III_gamma_tau"/>
    <property type="match status" value="1"/>
</dbReference>
<evidence type="ECO:0000256" key="9">
    <source>
        <dbReference type="SAM" id="MobiDB-lite"/>
    </source>
</evidence>
<dbReference type="FunFam" id="1.10.8.60:FF:000013">
    <property type="entry name" value="DNA polymerase III subunit gamma/tau"/>
    <property type="match status" value="1"/>
</dbReference>
<dbReference type="GO" id="GO:0003887">
    <property type="term" value="F:DNA-directed DNA polymerase activity"/>
    <property type="evidence" value="ECO:0007669"/>
    <property type="project" value="UniProtKB-KW"/>
</dbReference>
<evidence type="ECO:0000313" key="12">
    <source>
        <dbReference type="Proteomes" id="UP000008957"/>
    </source>
</evidence>
<keyword evidence="4" id="KW-0862">Zinc</keyword>
<reference evidence="12" key="1">
    <citation type="submission" date="2010-03" db="EMBL/GenBank/DDBJ databases">
        <title>The genome sequence of Synergistetes sp. SGP1.</title>
        <authorList>
            <consortium name="metaHIT consortium -- http://www.metahit.eu/"/>
            <person name="Pajon A."/>
            <person name="Turner K."/>
            <person name="Parkhill J."/>
            <person name="Wade W."/>
            <person name="Vartoukian S."/>
        </authorList>
    </citation>
    <scope>NUCLEOTIDE SEQUENCE [LARGE SCALE GENOMIC DNA]</scope>
    <source>
        <strain evidence="12">SGP1</strain>
    </source>
</reference>
<evidence type="ECO:0000256" key="5">
    <source>
        <dbReference type="ARBA" id="ARBA00022840"/>
    </source>
</evidence>
<dbReference type="Proteomes" id="UP000008957">
    <property type="component" value="Chromosome"/>
</dbReference>
<dbReference type="GO" id="GO:0009360">
    <property type="term" value="C:DNA polymerase III complex"/>
    <property type="evidence" value="ECO:0007669"/>
    <property type="project" value="InterPro"/>
</dbReference>
<comment type="subunit">
    <text evidence="8">DNA polymerase III contains a core (composed of alpha, epsilon and theta chains) that associates with a tau subunit. This core dimerizes to form the POLIII' complex. PolIII' associates with the gamma complex (composed of gamma, delta, delta', psi and chi chains) and with the beta chain to form the complete DNA polymerase III complex.</text>
</comment>
<evidence type="ECO:0000259" key="10">
    <source>
        <dbReference type="SMART" id="SM00382"/>
    </source>
</evidence>
<dbReference type="PANTHER" id="PTHR11669:SF0">
    <property type="entry name" value="PROTEIN STICHEL-LIKE 2"/>
    <property type="match status" value="1"/>
</dbReference>
<keyword evidence="3 8" id="KW-0547">Nucleotide-binding</keyword>
<keyword evidence="8" id="KW-0235">DNA replication</keyword>
<dbReference type="Pfam" id="PF13177">
    <property type="entry name" value="DNA_pol3_delta2"/>
    <property type="match status" value="1"/>
</dbReference>
<feature type="domain" description="AAA+ ATPase" evidence="10">
    <location>
        <begin position="9"/>
        <end position="151"/>
    </location>
</feature>
<reference evidence="11 12" key="2">
    <citation type="submission" date="2010-03" db="EMBL/GenBank/DDBJ databases">
        <authorList>
            <person name="Pajon A."/>
        </authorList>
    </citation>
    <scope>NUCLEOTIDE SEQUENCE [LARGE SCALE GENOMIC DNA]</scope>
    <source>
        <strain evidence="11 12">SGP1</strain>
    </source>
</reference>
<evidence type="ECO:0000256" key="2">
    <source>
        <dbReference type="ARBA" id="ARBA00022723"/>
    </source>
</evidence>
<keyword evidence="5 8" id="KW-0067">ATP-binding</keyword>
<keyword evidence="12" id="KW-1185">Reference proteome</keyword>
<dbReference type="PRINTS" id="PR00300">
    <property type="entry name" value="CLPPROTEASEA"/>
</dbReference>
<dbReference type="CDD" id="cd00009">
    <property type="entry name" value="AAA"/>
    <property type="match status" value="1"/>
</dbReference>
<dbReference type="KEGG" id="sbr:SY1_21000"/>
<dbReference type="Gene3D" id="1.10.8.60">
    <property type="match status" value="1"/>
</dbReference>
<evidence type="ECO:0000256" key="1">
    <source>
        <dbReference type="ARBA" id="ARBA00006360"/>
    </source>
</evidence>
<evidence type="ECO:0000256" key="7">
    <source>
        <dbReference type="ARBA" id="ARBA00049244"/>
    </source>
</evidence>
<organism evidence="11 12">
    <name type="scientific">Fretibacterium fastidiosum</name>
    <dbReference type="NCBI Taxonomy" id="651822"/>
    <lineage>
        <taxon>Bacteria</taxon>
        <taxon>Thermotogati</taxon>
        <taxon>Synergistota</taxon>
        <taxon>Synergistia</taxon>
        <taxon>Synergistales</taxon>
        <taxon>Aminobacteriaceae</taxon>
        <taxon>Fretibacterium</taxon>
    </lineage>
</organism>
<dbReference type="InterPro" id="IPR003593">
    <property type="entry name" value="AAA+_ATPase"/>
</dbReference>
<keyword evidence="6 8" id="KW-0239">DNA-directed DNA polymerase</keyword>
<dbReference type="AlphaFoldDB" id="A0AB94IYK8"/>
<dbReference type="Pfam" id="PF22608">
    <property type="entry name" value="DNAX_ATPase_lid"/>
    <property type="match status" value="1"/>
</dbReference>
<dbReference type="GO" id="GO:0046872">
    <property type="term" value="F:metal ion binding"/>
    <property type="evidence" value="ECO:0007669"/>
    <property type="project" value="UniProtKB-KW"/>
</dbReference>
<evidence type="ECO:0000313" key="11">
    <source>
        <dbReference type="EMBL" id="CBL28855.1"/>
    </source>
</evidence>
<dbReference type="InterPro" id="IPR027417">
    <property type="entry name" value="P-loop_NTPase"/>
</dbReference>
<proteinExistence type="inferred from homology"/>
<comment type="similarity">
    <text evidence="1 8">Belongs to the DnaX/STICHEL family.</text>
</comment>
<dbReference type="SUPFAM" id="SSF52540">
    <property type="entry name" value="P-loop containing nucleoside triphosphate hydrolases"/>
    <property type="match status" value="1"/>
</dbReference>
<comment type="function">
    <text evidence="8">DNA polymerase III is a complex, multichain enzyme responsible for most of the replicative synthesis in bacteria. This DNA polymerase also exhibits 3' to 5' exonuclease activity.</text>
</comment>
<evidence type="ECO:0000256" key="6">
    <source>
        <dbReference type="ARBA" id="ARBA00022932"/>
    </source>
</evidence>
<dbReference type="InterPro" id="IPR012763">
    <property type="entry name" value="DNA_pol_III_sug/sutau_N"/>
</dbReference>
<feature type="region of interest" description="Disordered" evidence="9">
    <location>
        <begin position="337"/>
        <end position="394"/>
    </location>
</feature>
<evidence type="ECO:0000256" key="8">
    <source>
        <dbReference type="RuleBase" id="RU364063"/>
    </source>
</evidence>
<keyword evidence="2" id="KW-0479">Metal-binding</keyword>
<dbReference type="Gene3D" id="3.40.50.300">
    <property type="entry name" value="P-loop containing nucleotide triphosphate hydrolases"/>
    <property type="match status" value="1"/>
</dbReference>
<dbReference type="InterPro" id="IPR045085">
    <property type="entry name" value="HLD_clamp_pol_III_gamma_tau"/>
</dbReference>
<dbReference type="EMBL" id="FP929056">
    <property type="protein sequence ID" value="CBL28855.1"/>
    <property type="molecule type" value="Genomic_DNA"/>
</dbReference>
<dbReference type="NCBIfam" id="TIGR02397">
    <property type="entry name" value="dnaX_nterm"/>
    <property type="match status" value="1"/>
</dbReference>
<evidence type="ECO:0000256" key="3">
    <source>
        <dbReference type="ARBA" id="ARBA00022741"/>
    </source>
</evidence>
<dbReference type="PANTHER" id="PTHR11669">
    <property type="entry name" value="REPLICATION FACTOR C / DNA POLYMERASE III GAMMA-TAU SUBUNIT"/>
    <property type="match status" value="1"/>
</dbReference>
<evidence type="ECO:0000256" key="4">
    <source>
        <dbReference type="ARBA" id="ARBA00022833"/>
    </source>
</evidence>